<keyword evidence="3" id="KW-1185">Reference proteome</keyword>
<dbReference type="InterPro" id="IPR027417">
    <property type="entry name" value="P-loop_NTPase"/>
</dbReference>
<accession>A0A9W6V8M8</accession>
<dbReference type="Proteomes" id="UP001165042">
    <property type="component" value="Unassembled WGS sequence"/>
</dbReference>
<keyword evidence="1" id="KW-0812">Transmembrane</keyword>
<dbReference type="Gene3D" id="3.40.50.300">
    <property type="entry name" value="P-loop containing nucleotide triphosphate hydrolases"/>
    <property type="match status" value="1"/>
</dbReference>
<reference evidence="2" key="1">
    <citation type="submission" date="2023-02" db="EMBL/GenBank/DDBJ databases">
        <title>Actinokineospora globicatena NBRC 15670.</title>
        <authorList>
            <person name="Ichikawa N."/>
            <person name="Sato H."/>
            <person name="Tonouchi N."/>
        </authorList>
    </citation>
    <scope>NUCLEOTIDE SEQUENCE</scope>
    <source>
        <strain evidence="2">NBRC 15670</strain>
    </source>
</reference>
<evidence type="ECO:0000313" key="3">
    <source>
        <dbReference type="Proteomes" id="UP001165042"/>
    </source>
</evidence>
<dbReference type="SUPFAM" id="SSF52540">
    <property type="entry name" value="P-loop containing nucleoside triphosphate hydrolases"/>
    <property type="match status" value="1"/>
</dbReference>
<keyword evidence="1" id="KW-0472">Membrane</keyword>
<dbReference type="RefSeq" id="WP_285609658.1">
    <property type="nucleotide sequence ID" value="NZ_BSSD01000002.1"/>
</dbReference>
<sequence length="458" mass="51196">MQWTEIIGSVIGGLVVALLSWFAARAWARRRTVPLGLNQYVPRRRYLSEVRRASQCEDVHRLDAMLPNLRPAHGSETLRDLQDGWAAINERGRVRVVVQSSQDSLVAGAELLARGIEVRVADADRPEDLSYHIFSPADRFGVMVNYRDSRGDRPTWLSLHTPAAVFQSHFDAEWNAAQPLESVLAAKVLTGLRAPADRAGIRARLKEITERYRLAEVAARAVLQHVAFRHSAPVVFVTGLPGAGKSEVRALLARKLEARRFQVDERTDYLYAFYDFVRHLMRMDGGLAGFQVHANGSFQVDDERTLDSALDALARQVWAGQGGVRLILVEFARSDMRAAFQRFGPEVLAGAHVIHVTASDRVRAQRLARRAEPPQLYINGEDVVIRPADNHALPSNAAQSLYTVDDLAGVRAMRQFDGRVHHIDNDADELDRARLDARLDAFLDDVLRPYHLSALPGH</sequence>
<gene>
    <name evidence="2" type="ORF">Aglo03_19450</name>
</gene>
<name>A0A9W6V8M8_9PSEU</name>
<dbReference type="AlphaFoldDB" id="A0A9W6V8M8"/>
<protein>
    <submittedName>
        <fullName evidence="2">Uncharacterized protein</fullName>
    </submittedName>
</protein>
<proteinExistence type="predicted"/>
<evidence type="ECO:0000313" key="2">
    <source>
        <dbReference type="EMBL" id="GLW91129.1"/>
    </source>
</evidence>
<dbReference type="Pfam" id="PF13238">
    <property type="entry name" value="AAA_18"/>
    <property type="match status" value="1"/>
</dbReference>
<dbReference type="EMBL" id="BSSD01000002">
    <property type="protein sequence ID" value="GLW91129.1"/>
    <property type="molecule type" value="Genomic_DNA"/>
</dbReference>
<comment type="caution">
    <text evidence="2">The sequence shown here is derived from an EMBL/GenBank/DDBJ whole genome shotgun (WGS) entry which is preliminary data.</text>
</comment>
<feature type="transmembrane region" description="Helical" evidence="1">
    <location>
        <begin position="6"/>
        <end position="24"/>
    </location>
</feature>
<keyword evidence="1" id="KW-1133">Transmembrane helix</keyword>
<evidence type="ECO:0000256" key="1">
    <source>
        <dbReference type="SAM" id="Phobius"/>
    </source>
</evidence>
<organism evidence="2 3">
    <name type="scientific">Actinokineospora globicatena</name>
    <dbReference type="NCBI Taxonomy" id="103729"/>
    <lineage>
        <taxon>Bacteria</taxon>
        <taxon>Bacillati</taxon>
        <taxon>Actinomycetota</taxon>
        <taxon>Actinomycetes</taxon>
        <taxon>Pseudonocardiales</taxon>
        <taxon>Pseudonocardiaceae</taxon>
        <taxon>Actinokineospora</taxon>
    </lineage>
</organism>